<dbReference type="InterPro" id="IPR013094">
    <property type="entry name" value="AB_hydrolase_3"/>
</dbReference>
<dbReference type="EMBL" id="JBHSXQ010000003">
    <property type="protein sequence ID" value="MFC6905807.1"/>
    <property type="molecule type" value="Genomic_DNA"/>
</dbReference>
<feature type="domain" description="Alpha/beta hydrolase fold-3" evidence="4">
    <location>
        <begin position="27"/>
        <end position="80"/>
    </location>
</feature>
<dbReference type="PANTHER" id="PTHR48081">
    <property type="entry name" value="AB HYDROLASE SUPERFAMILY PROTEIN C4A8.06C"/>
    <property type="match status" value="1"/>
</dbReference>
<dbReference type="PROSITE" id="PS01173">
    <property type="entry name" value="LIPASE_GDXG_HIS"/>
    <property type="match status" value="1"/>
</dbReference>
<evidence type="ECO:0000313" key="5">
    <source>
        <dbReference type="EMBL" id="MFC6905807.1"/>
    </source>
</evidence>
<keyword evidence="2 5" id="KW-0378">Hydrolase</keyword>
<dbReference type="GO" id="GO:0016787">
    <property type="term" value="F:hydrolase activity"/>
    <property type="evidence" value="ECO:0007669"/>
    <property type="project" value="UniProtKB-KW"/>
</dbReference>
<dbReference type="RefSeq" id="WP_340604335.1">
    <property type="nucleotide sequence ID" value="NZ_JBBMXV010000003.1"/>
</dbReference>
<feature type="region of interest" description="Disordered" evidence="3">
    <location>
        <begin position="1"/>
        <end position="20"/>
    </location>
</feature>
<organism evidence="5 6">
    <name type="scientific">Halalkalicoccus tibetensis</name>
    <dbReference type="NCBI Taxonomy" id="175632"/>
    <lineage>
        <taxon>Archaea</taxon>
        <taxon>Methanobacteriati</taxon>
        <taxon>Methanobacteriota</taxon>
        <taxon>Stenosarchaea group</taxon>
        <taxon>Halobacteria</taxon>
        <taxon>Halobacteriales</taxon>
        <taxon>Halococcaceae</taxon>
        <taxon>Halalkalicoccus</taxon>
    </lineage>
</organism>
<dbReference type="AlphaFoldDB" id="A0ABD5V2R4"/>
<dbReference type="InterPro" id="IPR029058">
    <property type="entry name" value="AB_hydrolase_fold"/>
</dbReference>
<evidence type="ECO:0000259" key="4">
    <source>
        <dbReference type="Pfam" id="PF07859"/>
    </source>
</evidence>
<dbReference type="Proteomes" id="UP001596312">
    <property type="component" value="Unassembled WGS sequence"/>
</dbReference>
<accession>A0ABD5V2R4</accession>
<evidence type="ECO:0000256" key="2">
    <source>
        <dbReference type="ARBA" id="ARBA00022801"/>
    </source>
</evidence>
<evidence type="ECO:0000256" key="1">
    <source>
        <dbReference type="ARBA" id="ARBA00010515"/>
    </source>
</evidence>
<comment type="caution">
    <text evidence="5">The sequence shown here is derived from an EMBL/GenBank/DDBJ whole genome shotgun (WGS) entry which is preliminary data.</text>
</comment>
<name>A0ABD5V2R4_9EURY</name>
<dbReference type="Pfam" id="PF07859">
    <property type="entry name" value="Abhydrolase_3"/>
    <property type="match status" value="1"/>
</dbReference>
<dbReference type="InterPro" id="IPR050300">
    <property type="entry name" value="GDXG_lipolytic_enzyme"/>
</dbReference>
<sequence>MIDGPNGSIPIRNYDPDSTTEDSQSALLFFHGGGWVVGDLETHDLVAHALANAADCLVVTVDYHRTPETPFPVPLEDCYAID</sequence>
<protein>
    <submittedName>
        <fullName evidence="5">Alpha/beta hydrolase fold domain-containing protein</fullName>
    </submittedName>
</protein>
<proteinExistence type="inferred from homology"/>
<dbReference type="SUPFAM" id="SSF53474">
    <property type="entry name" value="alpha/beta-Hydrolases"/>
    <property type="match status" value="1"/>
</dbReference>
<dbReference type="InterPro" id="IPR002168">
    <property type="entry name" value="Lipase_GDXG_HIS_AS"/>
</dbReference>
<keyword evidence="6" id="KW-1185">Reference proteome</keyword>
<dbReference type="Gene3D" id="3.40.50.1820">
    <property type="entry name" value="alpha/beta hydrolase"/>
    <property type="match status" value="1"/>
</dbReference>
<gene>
    <name evidence="5" type="ORF">ACFQGH_11430</name>
</gene>
<reference evidence="5 6" key="1">
    <citation type="journal article" date="2019" name="Int. J. Syst. Evol. Microbiol.">
        <title>The Global Catalogue of Microorganisms (GCM) 10K type strain sequencing project: providing services to taxonomists for standard genome sequencing and annotation.</title>
        <authorList>
            <consortium name="The Broad Institute Genomics Platform"/>
            <consortium name="The Broad Institute Genome Sequencing Center for Infectious Disease"/>
            <person name="Wu L."/>
            <person name="Ma J."/>
        </authorList>
    </citation>
    <scope>NUCLEOTIDE SEQUENCE [LARGE SCALE GENOMIC DNA]</scope>
    <source>
        <strain evidence="5 6">CGMCC 1.3240</strain>
    </source>
</reference>
<evidence type="ECO:0000313" key="6">
    <source>
        <dbReference type="Proteomes" id="UP001596312"/>
    </source>
</evidence>
<comment type="similarity">
    <text evidence="1">Belongs to the 'GDXG' lipolytic enzyme family.</text>
</comment>
<dbReference type="PANTHER" id="PTHR48081:SF8">
    <property type="entry name" value="ALPHA_BETA HYDROLASE FOLD-3 DOMAIN-CONTAINING PROTEIN-RELATED"/>
    <property type="match status" value="1"/>
</dbReference>
<evidence type="ECO:0000256" key="3">
    <source>
        <dbReference type="SAM" id="MobiDB-lite"/>
    </source>
</evidence>